<protein>
    <recommendedName>
        <fullName evidence="4">Lipoprotein</fullName>
    </recommendedName>
</protein>
<keyword evidence="3" id="KW-1185">Reference proteome</keyword>
<sequence length="539" mass="53997">MKALTLKHWASALSLLALAGCGGGGGGGDSSSVGAVTGTQQYPDGIWEGTTGTGAAQRTVVGFISGGTDGKGGDFYLAKGASGTSGYDGLYGLMRVNIGTALATNVTYFSVQDGKFATGLTFSGTASTSTGGTRTDTLSGNYSNPANTAAATGAVTSIKLAYSKLNNFPAKYSLLQGSYTGGSLFGGSWVLTIDAVGAISGTVSGCTVTGTAVPQTPAANSGSTSAAYSVVLNLSGGTTTCAATGTSQSGVAFLKFDTLNNKTGIWMLTKNTGTTLNTFVLDGVLVAGSSSTPATTQQVAAGFWKSATSDGLTDLYAMVLPDNSYFFYKRVGGGYDALYGNLLVATGTSIVSSTNGVYFANQNLAATQYTDTVAISADVRTQTSFKGTYTDPTAANAQTPFSLVPDTSNLYVSPILPTVSALYGTYASSTIGFGGVGLTIKVAASTVDGTKSVLTGTTTTGCTLTGNISPYTSSNTTLNLYRVDTLAFAGTCALAGLPVQSGAASAVFDGANNVTGLRIGVAGYSAAGIRSNLVFLGSK</sequence>
<proteinExistence type="predicted"/>
<evidence type="ECO:0000313" key="2">
    <source>
        <dbReference type="EMBL" id="MDD0816192.1"/>
    </source>
</evidence>
<feature type="signal peptide" evidence="1">
    <location>
        <begin position="1"/>
        <end position="19"/>
    </location>
</feature>
<evidence type="ECO:0000313" key="3">
    <source>
        <dbReference type="Proteomes" id="UP001528672"/>
    </source>
</evidence>
<organism evidence="2 3">
    <name type="scientific">Curvibacter microcysteis</name>
    <dbReference type="NCBI Taxonomy" id="3026419"/>
    <lineage>
        <taxon>Bacteria</taxon>
        <taxon>Pseudomonadati</taxon>
        <taxon>Pseudomonadota</taxon>
        <taxon>Betaproteobacteria</taxon>
        <taxon>Burkholderiales</taxon>
        <taxon>Comamonadaceae</taxon>
        <taxon>Curvibacter</taxon>
    </lineage>
</organism>
<evidence type="ECO:0000256" key="1">
    <source>
        <dbReference type="SAM" id="SignalP"/>
    </source>
</evidence>
<name>A0ABT5MHX0_9BURK</name>
<dbReference type="Proteomes" id="UP001528672">
    <property type="component" value="Unassembled WGS sequence"/>
</dbReference>
<gene>
    <name evidence="2" type="ORF">PSQ39_16250</name>
</gene>
<feature type="chain" id="PRO_5047137590" description="Lipoprotein" evidence="1">
    <location>
        <begin position="20"/>
        <end position="539"/>
    </location>
</feature>
<evidence type="ECO:0008006" key="4">
    <source>
        <dbReference type="Google" id="ProtNLM"/>
    </source>
</evidence>
<accession>A0ABT5MHX0</accession>
<dbReference type="PROSITE" id="PS51257">
    <property type="entry name" value="PROKAR_LIPOPROTEIN"/>
    <property type="match status" value="1"/>
</dbReference>
<dbReference type="EMBL" id="JAQSIO010000006">
    <property type="protein sequence ID" value="MDD0816192.1"/>
    <property type="molecule type" value="Genomic_DNA"/>
</dbReference>
<reference evidence="2 3" key="1">
    <citation type="submission" date="2023-02" db="EMBL/GenBank/DDBJ databases">
        <title>Bacterial whole genome sequence for Curvibacter sp. HBC28.</title>
        <authorList>
            <person name="Le V."/>
            <person name="Ko S.-R."/>
            <person name="Ahn C.-Y."/>
            <person name="Oh H.-M."/>
        </authorList>
    </citation>
    <scope>NUCLEOTIDE SEQUENCE [LARGE SCALE GENOMIC DNA]</scope>
    <source>
        <strain evidence="2 3">HBC28</strain>
    </source>
</reference>
<keyword evidence="1" id="KW-0732">Signal</keyword>
<dbReference type="RefSeq" id="WP_273927883.1">
    <property type="nucleotide sequence ID" value="NZ_JAQSIN010000004.1"/>
</dbReference>
<comment type="caution">
    <text evidence="2">The sequence shown here is derived from an EMBL/GenBank/DDBJ whole genome shotgun (WGS) entry which is preliminary data.</text>
</comment>